<dbReference type="InParanoid" id="A0A2P5DX17"/>
<proteinExistence type="predicted"/>
<accession>A0A2P5DX17</accession>
<dbReference type="AlphaFoldDB" id="A0A2P5DX17"/>
<dbReference type="Proteomes" id="UP000237000">
    <property type="component" value="Unassembled WGS sequence"/>
</dbReference>
<evidence type="ECO:0000313" key="2">
    <source>
        <dbReference type="Proteomes" id="UP000237000"/>
    </source>
</evidence>
<evidence type="ECO:0000313" key="1">
    <source>
        <dbReference type="EMBL" id="PON77833.1"/>
    </source>
</evidence>
<sequence length="91" mass="10256">IIPAKPQVQDPRETPKPEAALRDLDECLATRDHVTGPKEMSCELRLCPRPEGKFMDPGISHLTLRICLDAWEHIEDRVGSPSYLNNGPRLL</sequence>
<dbReference type="EMBL" id="JXTC01000244">
    <property type="protein sequence ID" value="PON77833.1"/>
    <property type="molecule type" value="Genomic_DNA"/>
</dbReference>
<organism evidence="1 2">
    <name type="scientific">Trema orientale</name>
    <name type="common">Charcoal tree</name>
    <name type="synonym">Celtis orientalis</name>
    <dbReference type="NCBI Taxonomy" id="63057"/>
    <lineage>
        <taxon>Eukaryota</taxon>
        <taxon>Viridiplantae</taxon>
        <taxon>Streptophyta</taxon>
        <taxon>Embryophyta</taxon>
        <taxon>Tracheophyta</taxon>
        <taxon>Spermatophyta</taxon>
        <taxon>Magnoliopsida</taxon>
        <taxon>eudicotyledons</taxon>
        <taxon>Gunneridae</taxon>
        <taxon>Pentapetalae</taxon>
        <taxon>rosids</taxon>
        <taxon>fabids</taxon>
        <taxon>Rosales</taxon>
        <taxon>Cannabaceae</taxon>
        <taxon>Trema</taxon>
    </lineage>
</organism>
<feature type="non-terminal residue" evidence="1">
    <location>
        <position position="1"/>
    </location>
</feature>
<keyword evidence="2" id="KW-1185">Reference proteome</keyword>
<name>A0A2P5DX17_TREOI</name>
<protein>
    <submittedName>
        <fullName evidence="1">Uncharacterized protein</fullName>
    </submittedName>
</protein>
<gene>
    <name evidence="1" type="ORF">TorRG33x02_239490</name>
</gene>
<comment type="caution">
    <text evidence="1">The sequence shown here is derived from an EMBL/GenBank/DDBJ whole genome shotgun (WGS) entry which is preliminary data.</text>
</comment>
<reference evidence="2" key="1">
    <citation type="submission" date="2016-06" db="EMBL/GenBank/DDBJ databases">
        <title>Parallel loss of symbiosis genes in relatives of nitrogen-fixing non-legume Parasponia.</title>
        <authorList>
            <person name="Van Velzen R."/>
            <person name="Holmer R."/>
            <person name="Bu F."/>
            <person name="Rutten L."/>
            <person name="Van Zeijl A."/>
            <person name="Liu W."/>
            <person name="Santuari L."/>
            <person name="Cao Q."/>
            <person name="Sharma T."/>
            <person name="Shen D."/>
            <person name="Roswanjaya Y."/>
            <person name="Wardhani T."/>
            <person name="Kalhor M.S."/>
            <person name="Jansen J."/>
            <person name="Van den Hoogen J."/>
            <person name="Gungor B."/>
            <person name="Hartog M."/>
            <person name="Hontelez J."/>
            <person name="Verver J."/>
            <person name="Yang W.-C."/>
            <person name="Schijlen E."/>
            <person name="Repin R."/>
            <person name="Schilthuizen M."/>
            <person name="Schranz E."/>
            <person name="Heidstra R."/>
            <person name="Miyata K."/>
            <person name="Fedorova E."/>
            <person name="Kohlen W."/>
            <person name="Bisseling T."/>
            <person name="Smit S."/>
            <person name="Geurts R."/>
        </authorList>
    </citation>
    <scope>NUCLEOTIDE SEQUENCE [LARGE SCALE GENOMIC DNA]</scope>
    <source>
        <strain evidence="2">cv. RG33-2</strain>
    </source>
</reference>